<evidence type="ECO:0008006" key="3">
    <source>
        <dbReference type="Google" id="ProtNLM"/>
    </source>
</evidence>
<keyword evidence="2" id="KW-1185">Reference proteome</keyword>
<reference evidence="1 2" key="1">
    <citation type="submission" date="2018-03" db="EMBL/GenBank/DDBJ databases">
        <title>The draft genome of Sphingosinicella sp. GL-C-18.</title>
        <authorList>
            <person name="Liu L."/>
            <person name="Li L."/>
            <person name="Liang L."/>
            <person name="Zhang X."/>
            <person name="Wang T."/>
        </authorList>
    </citation>
    <scope>NUCLEOTIDE SEQUENCE [LARGE SCALE GENOMIC DNA]</scope>
    <source>
        <strain evidence="1 2">GL-C-18</strain>
    </source>
</reference>
<proteinExistence type="predicted"/>
<name>A0A2P7QEI5_9SPHN</name>
<gene>
    <name evidence="1" type="ORF">C7I55_26415</name>
</gene>
<dbReference type="SUPFAM" id="SSF52540">
    <property type="entry name" value="P-loop containing nucleoside triphosphate hydrolases"/>
    <property type="match status" value="1"/>
</dbReference>
<dbReference type="Proteomes" id="UP000241167">
    <property type="component" value="Unassembled WGS sequence"/>
</dbReference>
<protein>
    <recommendedName>
        <fullName evidence="3">Sulfotransferase domain-containing protein</fullName>
    </recommendedName>
</protein>
<dbReference type="AlphaFoldDB" id="A0A2P7QEI5"/>
<dbReference type="Gene3D" id="3.40.50.300">
    <property type="entry name" value="P-loop containing nucleotide triphosphate hydrolases"/>
    <property type="match status" value="1"/>
</dbReference>
<evidence type="ECO:0000313" key="2">
    <source>
        <dbReference type="Proteomes" id="UP000241167"/>
    </source>
</evidence>
<sequence length="337" mass="37942">MDHVGERAREAQTGAMPQEGVRTRVPLLLHIGYHKTASTWLQSNLFDDPRQGFTTETGSPRHALVERLVVPDPLFYDPAEAAAGYRRAIRLAADKGCTLVLSHERLSGYPSSGGRDRQLLAERLAGTFPGAHVLIVIREQKAVIRSMYSQHVTDGGVESITRFLSTPEPALCRKPTFNLGYYCYDRLIALYHRLFGQERVLVLPYELLARDPHAFSASIARHCRGEASIPTSARERVNTARPLIMQAVQRPLNMLFYHNELSPGALLHIPRFHKRFARLTPIFRALSPSIVERRLDARLRRIIAARVGNHYLESNQRTQAFVDHDLAALGYEVEPAA</sequence>
<evidence type="ECO:0000313" key="1">
    <source>
        <dbReference type="EMBL" id="PSJ36381.1"/>
    </source>
</evidence>
<dbReference type="EMBL" id="PXYI01000014">
    <property type="protein sequence ID" value="PSJ36381.1"/>
    <property type="molecule type" value="Genomic_DNA"/>
</dbReference>
<dbReference type="InterPro" id="IPR027417">
    <property type="entry name" value="P-loop_NTPase"/>
</dbReference>
<accession>A0A2P7QEI5</accession>
<comment type="caution">
    <text evidence="1">The sequence shown here is derived from an EMBL/GenBank/DDBJ whole genome shotgun (WGS) entry which is preliminary data.</text>
</comment>
<organism evidence="1 2">
    <name type="scientific">Allosphingosinicella deserti</name>
    <dbReference type="NCBI Taxonomy" id="2116704"/>
    <lineage>
        <taxon>Bacteria</taxon>
        <taxon>Pseudomonadati</taxon>
        <taxon>Pseudomonadota</taxon>
        <taxon>Alphaproteobacteria</taxon>
        <taxon>Sphingomonadales</taxon>
        <taxon>Sphingomonadaceae</taxon>
        <taxon>Allosphingosinicella</taxon>
    </lineage>
</organism>